<feature type="region of interest" description="Disordered" evidence="1">
    <location>
        <begin position="161"/>
        <end position="208"/>
    </location>
</feature>
<dbReference type="EMBL" id="CAUYUJ010002558">
    <property type="protein sequence ID" value="CAK0801347.1"/>
    <property type="molecule type" value="Genomic_DNA"/>
</dbReference>
<gene>
    <name evidence="2" type="ORF">PCOR1329_LOCUS9236</name>
</gene>
<feature type="compositionally biased region" description="Basic and acidic residues" evidence="1">
    <location>
        <begin position="197"/>
        <end position="208"/>
    </location>
</feature>
<evidence type="ECO:0000313" key="2">
    <source>
        <dbReference type="EMBL" id="CAK0801347.1"/>
    </source>
</evidence>
<sequence>MPPKTPLDQLPSACEELKRELLKDGGSITGEVIAGVERSLRSRAFSSLNTVLKSSHSEKYVEYGKLGGDEERREWLAAFIVGPKSGGSIMRNETSRSSSFIEKGEHAWMTIEEYGGPMGINSPAHDAWEKRRTESATLTTQAEVPEDSVEDIKSMMENHGSVVVPQVQPPSKKRRKGNEAGSGSAAGSAGGGAPEKTLTEDEKKTLEDEKTLAEAESNFKDAIKRAKVQYDKVQRELGEVNVIEDRMAAKTSWGEGPLNYLRSQTQVQKDNNDVLFKVWADMKKIDKLDEVKSYADQTKTITDKMKEVDDAYKTYRKDVLADFAKLKKSQ</sequence>
<name>A0ABN9Q6F1_9DINO</name>
<organism evidence="2 3">
    <name type="scientific">Prorocentrum cordatum</name>
    <dbReference type="NCBI Taxonomy" id="2364126"/>
    <lineage>
        <taxon>Eukaryota</taxon>
        <taxon>Sar</taxon>
        <taxon>Alveolata</taxon>
        <taxon>Dinophyceae</taxon>
        <taxon>Prorocentrales</taxon>
        <taxon>Prorocentraceae</taxon>
        <taxon>Prorocentrum</taxon>
    </lineage>
</organism>
<feature type="region of interest" description="Disordered" evidence="1">
    <location>
        <begin position="121"/>
        <end position="145"/>
    </location>
</feature>
<reference evidence="2" key="1">
    <citation type="submission" date="2023-10" db="EMBL/GenBank/DDBJ databases">
        <authorList>
            <person name="Chen Y."/>
            <person name="Shah S."/>
            <person name="Dougan E. K."/>
            <person name="Thang M."/>
            <person name="Chan C."/>
        </authorList>
    </citation>
    <scope>NUCLEOTIDE SEQUENCE [LARGE SCALE GENOMIC DNA]</scope>
</reference>
<comment type="caution">
    <text evidence="2">The sequence shown here is derived from an EMBL/GenBank/DDBJ whole genome shotgun (WGS) entry which is preliminary data.</text>
</comment>
<evidence type="ECO:0000256" key="1">
    <source>
        <dbReference type="SAM" id="MobiDB-lite"/>
    </source>
</evidence>
<protein>
    <submittedName>
        <fullName evidence="2">Uncharacterized protein</fullName>
    </submittedName>
</protein>
<accession>A0ABN9Q6F1</accession>
<proteinExistence type="predicted"/>
<keyword evidence="3" id="KW-1185">Reference proteome</keyword>
<dbReference type="Proteomes" id="UP001189429">
    <property type="component" value="Unassembled WGS sequence"/>
</dbReference>
<evidence type="ECO:0000313" key="3">
    <source>
        <dbReference type="Proteomes" id="UP001189429"/>
    </source>
</evidence>